<feature type="region of interest" description="Disordered" evidence="1">
    <location>
        <begin position="113"/>
        <end position="140"/>
    </location>
</feature>
<organism evidence="2 3">
    <name type="scientific">Lithohypha guttulata</name>
    <dbReference type="NCBI Taxonomy" id="1690604"/>
    <lineage>
        <taxon>Eukaryota</taxon>
        <taxon>Fungi</taxon>
        <taxon>Dikarya</taxon>
        <taxon>Ascomycota</taxon>
        <taxon>Pezizomycotina</taxon>
        <taxon>Eurotiomycetes</taxon>
        <taxon>Chaetothyriomycetidae</taxon>
        <taxon>Chaetothyriales</taxon>
        <taxon>Trichomeriaceae</taxon>
        <taxon>Lithohypha</taxon>
    </lineage>
</organism>
<accession>A0AAN7Y9Q6</accession>
<comment type="caution">
    <text evidence="2">The sequence shown here is derived from an EMBL/GenBank/DDBJ whole genome shotgun (WGS) entry which is preliminary data.</text>
</comment>
<reference evidence="2 3" key="1">
    <citation type="submission" date="2023-08" db="EMBL/GenBank/DDBJ databases">
        <title>Black Yeasts Isolated from many extreme environments.</title>
        <authorList>
            <person name="Coleine C."/>
            <person name="Stajich J.E."/>
            <person name="Selbmann L."/>
        </authorList>
    </citation>
    <scope>NUCLEOTIDE SEQUENCE [LARGE SCALE GENOMIC DNA]</scope>
    <source>
        <strain evidence="2 3">CCFEE 5910</strain>
    </source>
</reference>
<gene>
    <name evidence="2" type="ORF">LTR05_000592</name>
</gene>
<evidence type="ECO:0000256" key="1">
    <source>
        <dbReference type="SAM" id="MobiDB-lite"/>
    </source>
</evidence>
<sequence length="338" mass="38614">MPHLVAVHTTYRVSYQPVGNTKRGMSDTTKAGYDPQVVSADEVQHVKPSTSKQESKDNIMSQAPEGRVEPEADASRQKRDAEIAAIVSEKKILEAELAQVKKDMSIIENQLQSSKRELSSQNRALQKRLQKAESDSKTANVRATTKITELEGKLSAAESKVQRLSREASATIDSMTVTHSQQTAEYDDQIRQLMDRLTSDRSEGRWNPPPDDEIRQRLSILNNDIRDWSRDWAVRNPNFDQHFQAELVKFLADFIRMDREGRLPSYFRKAPRKLHDKLSATLLHAAVSDEIQDSFFESPFFCLGQLEQHAMESIFKDLTLGLPIYGEHRYGVSYIRYM</sequence>
<feature type="compositionally biased region" description="Basic and acidic residues" evidence="1">
    <location>
        <begin position="66"/>
        <end position="78"/>
    </location>
</feature>
<dbReference type="Proteomes" id="UP001309876">
    <property type="component" value="Unassembled WGS sequence"/>
</dbReference>
<evidence type="ECO:0000313" key="3">
    <source>
        <dbReference type="Proteomes" id="UP001309876"/>
    </source>
</evidence>
<protein>
    <submittedName>
        <fullName evidence="2">Uncharacterized protein</fullName>
    </submittedName>
</protein>
<proteinExistence type="predicted"/>
<dbReference type="EMBL" id="JAVRRJ010000001">
    <property type="protein sequence ID" value="KAK5090420.1"/>
    <property type="molecule type" value="Genomic_DNA"/>
</dbReference>
<feature type="compositionally biased region" description="Polar residues" evidence="1">
    <location>
        <begin position="113"/>
        <end position="124"/>
    </location>
</feature>
<feature type="region of interest" description="Disordered" evidence="1">
    <location>
        <begin position="37"/>
        <end position="78"/>
    </location>
</feature>
<evidence type="ECO:0000313" key="2">
    <source>
        <dbReference type="EMBL" id="KAK5090420.1"/>
    </source>
</evidence>
<dbReference type="AlphaFoldDB" id="A0AAN7Y9Q6"/>
<keyword evidence="3" id="KW-1185">Reference proteome</keyword>
<name>A0AAN7Y9Q6_9EURO</name>